<dbReference type="STRING" id="128403.WA1_08990"/>
<dbReference type="InterPro" id="IPR011991">
    <property type="entry name" value="ArsR-like_HTH"/>
</dbReference>
<dbReference type="OrthoDB" id="9799175at2"/>
<dbReference type="SUPFAM" id="SSF46785">
    <property type="entry name" value="Winged helix' DNA-binding domain"/>
    <property type="match status" value="1"/>
</dbReference>
<evidence type="ECO:0000313" key="4">
    <source>
        <dbReference type="Proteomes" id="UP000076925"/>
    </source>
</evidence>
<gene>
    <name evidence="3" type="ORF">WA1_08990</name>
</gene>
<reference evidence="3 4" key="1">
    <citation type="journal article" date="2013" name="Genome Biol. Evol.">
        <title>Genomes of Stigonematalean cyanobacteria (subsection V) and the evolution of oxygenic photosynthesis from prokaryotes to plastids.</title>
        <authorList>
            <person name="Dagan T."/>
            <person name="Roettger M."/>
            <person name="Stucken K."/>
            <person name="Landan G."/>
            <person name="Koch R."/>
            <person name="Major P."/>
            <person name="Gould S.B."/>
            <person name="Goremykin V.V."/>
            <person name="Rippka R."/>
            <person name="Tandeau de Marsac N."/>
            <person name="Gugger M."/>
            <person name="Lockhart P.J."/>
            <person name="Allen J.F."/>
            <person name="Brune I."/>
            <person name="Maus I."/>
            <person name="Puhler A."/>
            <person name="Martin W.F."/>
        </authorList>
    </citation>
    <scope>NUCLEOTIDE SEQUENCE [LARGE SCALE GENOMIC DNA]</scope>
    <source>
        <strain evidence="3 4">PCC 7110</strain>
    </source>
</reference>
<evidence type="ECO:0000313" key="3">
    <source>
        <dbReference type="EMBL" id="KYC35278.1"/>
    </source>
</evidence>
<dbReference type="CDD" id="cd00090">
    <property type="entry name" value="HTH_ARSR"/>
    <property type="match status" value="1"/>
</dbReference>
<dbReference type="PANTHER" id="PTHR38600">
    <property type="entry name" value="TRANSCRIPTIONAL REGULATORY PROTEIN"/>
    <property type="match status" value="1"/>
</dbReference>
<feature type="coiled-coil region" evidence="1">
    <location>
        <begin position="88"/>
        <end position="115"/>
    </location>
</feature>
<organism evidence="3 4">
    <name type="scientific">Scytonema hofmannii PCC 7110</name>
    <dbReference type="NCBI Taxonomy" id="128403"/>
    <lineage>
        <taxon>Bacteria</taxon>
        <taxon>Bacillati</taxon>
        <taxon>Cyanobacteriota</taxon>
        <taxon>Cyanophyceae</taxon>
        <taxon>Nostocales</taxon>
        <taxon>Scytonemataceae</taxon>
        <taxon>Scytonema</taxon>
    </lineage>
</organism>
<dbReference type="RefSeq" id="WP_017745396.1">
    <property type="nucleotide sequence ID" value="NZ_KQ976354.1"/>
</dbReference>
<evidence type="ECO:0000256" key="1">
    <source>
        <dbReference type="SAM" id="Coils"/>
    </source>
</evidence>
<protein>
    <submittedName>
        <fullName evidence="3">ArsR family transcriptional regulator</fullName>
    </submittedName>
</protein>
<dbReference type="Pfam" id="PF12840">
    <property type="entry name" value="HTH_20"/>
    <property type="match status" value="1"/>
</dbReference>
<dbReference type="InterPro" id="IPR036388">
    <property type="entry name" value="WH-like_DNA-bd_sf"/>
</dbReference>
<name>A0A139WS71_9CYAN</name>
<evidence type="ECO:0000259" key="2">
    <source>
        <dbReference type="PROSITE" id="PS50987"/>
    </source>
</evidence>
<dbReference type="AlphaFoldDB" id="A0A139WS71"/>
<dbReference type="GO" id="GO:0003700">
    <property type="term" value="F:DNA-binding transcription factor activity"/>
    <property type="evidence" value="ECO:0007669"/>
    <property type="project" value="InterPro"/>
</dbReference>
<proteinExistence type="predicted"/>
<dbReference type="Proteomes" id="UP000076925">
    <property type="component" value="Unassembled WGS sequence"/>
</dbReference>
<keyword evidence="1" id="KW-0175">Coiled coil</keyword>
<dbReference type="InterPro" id="IPR036390">
    <property type="entry name" value="WH_DNA-bd_sf"/>
</dbReference>
<feature type="domain" description="HTH arsR-type" evidence="2">
    <location>
        <begin position="1"/>
        <end position="92"/>
    </location>
</feature>
<dbReference type="Gene3D" id="1.10.10.10">
    <property type="entry name" value="Winged helix-like DNA-binding domain superfamily/Winged helix DNA-binding domain"/>
    <property type="match status" value="1"/>
</dbReference>
<dbReference type="InterPro" id="IPR001845">
    <property type="entry name" value="HTH_ArsR_DNA-bd_dom"/>
</dbReference>
<comment type="caution">
    <text evidence="3">The sequence shown here is derived from an EMBL/GenBank/DDBJ whole genome shotgun (WGS) entry which is preliminary data.</text>
</comment>
<dbReference type="NCBIfam" id="NF033788">
    <property type="entry name" value="HTH_metalloreg"/>
    <property type="match status" value="1"/>
</dbReference>
<sequence>MSTDRLSVTFAALADPTRRAILAHLAKGEASVTELAKPFEMSLPAISKHLKVLERAGLITRTRDAQWRPCRLETEPLKDAADWIDGYRQFWEQNLDRLDEYLQELQAEEKKSDREP</sequence>
<dbReference type="PROSITE" id="PS50987">
    <property type="entry name" value="HTH_ARSR_2"/>
    <property type="match status" value="1"/>
</dbReference>
<dbReference type="PANTHER" id="PTHR38600:SF2">
    <property type="entry name" value="SLL0088 PROTEIN"/>
    <property type="match status" value="1"/>
</dbReference>
<dbReference type="PRINTS" id="PR00778">
    <property type="entry name" value="HTHARSR"/>
</dbReference>
<dbReference type="EMBL" id="ANNX02000052">
    <property type="protein sequence ID" value="KYC35278.1"/>
    <property type="molecule type" value="Genomic_DNA"/>
</dbReference>
<keyword evidence="4" id="KW-1185">Reference proteome</keyword>
<accession>A0A139WS71</accession>
<dbReference type="SMART" id="SM00418">
    <property type="entry name" value="HTH_ARSR"/>
    <property type="match status" value="1"/>
</dbReference>